<protein>
    <submittedName>
        <fullName evidence="14">Sodium:proton antiporter</fullName>
    </submittedName>
</protein>
<gene>
    <name evidence="14" type="ORF">FKG95_17355</name>
</gene>
<feature type="transmembrane region" description="Helical" evidence="12">
    <location>
        <begin position="239"/>
        <end position="256"/>
    </location>
</feature>
<evidence type="ECO:0000256" key="6">
    <source>
        <dbReference type="ARBA" id="ARBA00022692"/>
    </source>
</evidence>
<evidence type="ECO:0000256" key="8">
    <source>
        <dbReference type="ARBA" id="ARBA00023053"/>
    </source>
</evidence>
<evidence type="ECO:0000313" key="14">
    <source>
        <dbReference type="EMBL" id="TQV78335.1"/>
    </source>
</evidence>
<feature type="transmembrane region" description="Helical" evidence="12">
    <location>
        <begin position="178"/>
        <end position="197"/>
    </location>
</feature>
<keyword evidence="7 12" id="KW-1133">Transmembrane helix</keyword>
<dbReference type="InterPro" id="IPR018422">
    <property type="entry name" value="Cation/H_exchanger_CPA1"/>
</dbReference>
<evidence type="ECO:0000256" key="10">
    <source>
        <dbReference type="ARBA" id="ARBA00023136"/>
    </source>
</evidence>
<comment type="subcellular location">
    <subcellularLocation>
        <location evidence="1">Cell membrane</location>
        <topology evidence="1">Multi-pass membrane protein</topology>
    </subcellularLocation>
</comment>
<dbReference type="GO" id="GO:0015386">
    <property type="term" value="F:potassium:proton antiporter activity"/>
    <property type="evidence" value="ECO:0007669"/>
    <property type="project" value="TreeGrafter"/>
</dbReference>
<reference evidence="14 15" key="1">
    <citation type="submission" date="2019-06" db="EMBL/GenBank/DDBJ databases">
        <title>Whole genome sequence for Rhodospirillaceae sp. R148.</title>
        <authorList>
            <person name="Wang G."/>
        </authorList>
    </citation>
    <scope>NUCLEOTIDE SEQUENCE [LARGE SCALE GENOMIC DNA]</scope>
    <source>
        <strain evidence="14 15">R148</strain>
    </source>
</reference>
<evidence type="ECO:0000256" key="11">
    <source>
        <dbReference type="ARBA" id="ARBA00023201"/>
    </source>
</evidence>
<dbReference type="Gene3D" id="6.10.140.1330">
    <property type="match status" value="1"/>
</dbReference>
<sequence length="428" mass="44926">MSTSDLSPFEASAALIVLAAALGYLNYKFIKLPQTIGLTVIGAVASLALLGADRLFPQIAMGAALHDFVKDLDFHSTLMNGMLSFLLFAGALHVDLSSLSKRKWTVLAMATIGIALSTAIVGFGFKFLALAVGFDVPLAWCLVFGALISPTDPVAVMGILKSARVPATLEAKVAGESLFNDGVGVVIFSILLASAMSGQPLSLIDAGQLFVQEAIGGALLGLVIGGLAFLAMRSIDEHNIEVLITLALVMGGYALAQRLHVAGPVVMAVAGLLIGNHGSRLAMSQRTREHLNNFWSLLDEILNSVLFLLIGLEIVAIAQDAGHLLLGVLSIFLVLAARCAGVGVPMLFMSKIADFTKGAYPILVWGGLRGGISIALALSLPDSPIRETILTATYVIVVFSVVVQGATVGKVAKHFVPKDQQQDEKAHH</sequence>
<feature type="transmembrane region" description="Helical" evidence="12">
    <location>
        <begin position="294"/>
        <end position="318"/>
    </location>
</feature>
<dbReference type="RefSeq" id="WP_142897669.1">
    <property type="nucleotide sequence ID" value="NZ_ML660057.1"/>
</dbReference>
<dbReference type="PANTHER" id="PTHR10110:SF195">
    <property type="entry name" value="NA(+)_H(+) ANTIPORTER NHAS2"/>
    <property type="match status" value="1"/>
</dbReference>
<keyword evidence="5" id="KW-1003">Cell membrane</keyword>
<evidence type="ECO:0000256" key="2">
    <source>
        <dbReference type="ARBA" id="ARBA00007367"/>
    </source>
</evidence>
<feature type="transmembrane region" description="Helical" evidence="12">
    <location>
        <begin position="392"/>
        <end position="412"/>
    </location>
</feature>
<accession>A0A545TM62</accession>
<dbReference type="GO" id="GO:0051453">
    <property type="term" value="P:regulation of intracellular pH"/>
    <property type="evidence" value="ECO:0007669"/>
    <property type="project" value="TreeGrafter"/>
</dbReference>
<feature type="transmembrane region" description="Helical" evidence="12">
    <location>
        <begin position="72"/>
        <end position="92"/>
    </location>
</feature>
<keyword evidence="3" id="KW-0813">Transport</keyword>
<feature type="transmembrane region" description="Helical" evidence="12">
    <location>
        <begin position="209"/>
        <end position="232"/>
    </location>
</feature>
<dbReference type="PANTHER" id="PTHR10110">
    <property type="entry name" value="SODIUM/HYDROGEN EXCHANGER"/>
    <property type="match status" value="1"/>
</dbReference>
<dbReference type="AlphaFoldDB" id="A0A545TM62"/>
<keyword evidence="6 12" id="KW-0812">Transmembrane</keyword>
<evidence type="ECO:0000256" key="7">
    <source>
        <dbReference type="ARBA" id="ARBA00022989"/>
    </source>
</evidence>
<keyword evidence="4" id="KW-0050">Antiport</keyword>
<evidence type="ECO:0000256" key="12">
    <source>
        <dbReference type="SAM" id="Phobius"/>
    </source>
</evidence>
<feature type="transmembrane region" description="Helical" evidence="12">
    <location>
        <begin position="262"/>
        <end position="282"/>
    </location>
</feature>
<keyword evidence="8" id="KW-0915">Sodium</keyword>
<comment type="caution">
    <text evidence="14">The sequence shown here is derived from an EMBL/GenBank/DDBJ whole genome shotgun (WGS) entry which is preliminary data.</text>
</comment>
<feature type="domain" description="Cation/H+ exchanger transmembrane" evidence="13">
    <location>
        <begin position="18"/>
        <end position="412"/>
    </location>
</feature>
<dbReference type="GO" id="GO:0015385">
    <property type="term" value="F:sodium:proton antiporter activity"/>
    <property type="evidence" value="ECO:0007669"/>
    <property type="project" value="InterPro"/>
</dbReference>
<organism evidence="14 15">
    <name type="scientific">Denitrobaculum tricleocarpae</name>
    <dbReference type="NCBI Taxonomy" id="2591009"/>
    <lineage>
        <taxon>Bacteria</taxon>
        <taxon>Pseudomonadati</taxon>
        <taxon>Pseudomonadota</taxon>
        <taxon>Alphaproteobacteria</taxon>
        <taxon>Rhodospirillales</taxon>
        <taxon>Rhodospirillaceae</taxon>
        <taxon>Denitrobaculum</taxon>
    </lineage>
</organism>
<dbReference type="Pfam" id="PF00999">
    <property type="entry name" value="Na_H_Exchanger"/>
    <property type="match status" value="1"/>
</dbReference>
<dbReference type="Proteomes" id="UP000315252">
    <property type="component" value="Unassembled WGS sequence"/>
</dbReference>
<keyword evidence="11" id="KW-0739">Sodium transport</keyword>
<feature type="transmembrane region" description="Helical" evidence="12">
    <location>
        <begin position="6"/>
        <end position="25"/>
    </location>
</feature>
<evidence type="ECO:0000256" key="1">
    <source>
        <dbReference type="ARBA" id="ARBA00004651"/>
    </source>
</evidence>
<keyword evidence="9" id="KW-0406">Ion transport</keyword>
<feature type="transmembrane region" description="Helical" evidence="12">
    <location>
        <begin position="32"/>
        <end position="52"/>
    </location>
</feature>
<comment type="similarity">
    <text evidence="2">Belongs to the monovalent cation:proton antiporter 1 (CPA1) transporter (TC 2.A.36) family.</text>
</comment>
<feature type="transmembrane region" description="Helical" evidence="12">
    <location>
        <begin position="360"/>
        <end position="380"/>
    </location>
</feature>
<feature type="transmembrane region" description="Helical" evidence="12">
    <location>
        <begin position="104"/>
        <end position="125"/>
    </location>
</feature>
<dbReference type="GO" id="GO:0005886">
    <property type="term" value="C:plasma membrane"/>
    <property type="evidence" value="ECO:0007669"/>
    <property type="project" value="UniProtKB-SubCell"/>
</dbReference>
<proteinExistence type="inferred from homology"/>
<evidence type="ECO:0000256" key="5">
    <source>
        <dbReference type="ARBA" id="ARBA00022475"/>
    </source>
</evidence>
<evidence type="ECO:0000256" key="3">
    <source>
        <dbReference type="ARBA" id="ARBA00022448"/>
    </source>
</evidence>
<dbReference type="EMBL" id="VHSH01000006">
    <property type="protein sequence ID" value="TQV78335.1"/>
    <property type="molecule type" value="Genomic_DNA"/>
</dbReference>
<evidence type="ECO:0000313" key="15">
    <source>
        <dbReference type="Proteomes" id="UP000315252"/>
    </source>
</evidence>
<keyword evidence="10 12" id="KW-0472">Membrane</keyword>
<name>A0A545TM62_9PROT</name>
<evidence type="ECO:0000256" key="9">
    <source>
        <dbReference type="ARBA" id="ARBA00023065"/>
    </source>
</evidence>
<evidence type="ECO:0000256" key="4">
    <source>
        <dbReference type="ARBA" id="ARBA00022449"/>
    </source>
</evidence>
<keyword evidence="15" id="KW-1185">Reference proteome</keyword>
<evidence type="ECO:0000259" key="13">
    <source>
        <dbReference type="Pfam" id="PF00999"/>
    </source>
</evidence>
<dbReference type="OrthoDB" id="9774146at2"/>
<feature type="transmembrane region" description="Helical" evidence="12">
    <location>
        <begin position="324"/>
        <end position="348"/>
    </location>
</feature>
<feature type="transmembrane region" description="Helical" evidence="12">
    <location>
        <begin position="137"/>
        <end position="157"/>
    </location>
</feature>
<dbReference type="InterPro" id="IPR006153">
    <property type="entry name" value="Cation/H_exchanger_TM"/>
</dbReference>
<dbReference type="GO" id="GO:0098719">
    <property type="term" value="P:sodium ion import across plasma membrane"/>
    <property type="evidence" value="ECO:0007669"/>
    <property type="project" value="TreeGrafter"/>
</dbReference>